<reference evidence="2 3" key="1">
    <citation type="submission" date="2015-11" db="EMBL/GenBank/DDBJ databases">
        <title>Genomic analysis of 38 Legionella species identifies large and diverse effector repertoires.</title>
        <authorList>
            <person name="Burstein D."/>
            <person name="Amaro F."/>
            <person name="Zusman T."/>
            <person name="Lifshitz Z."/>
            <person name="Cohen O."/>
            <person name="Gilbert J.A."/>
            <person name="Pupko T."/>
            <person name="Shuman H.A."/>
            <person name="Segal G."/>
        </authorList>
    </citation>
    <scope>NUCLEOTIDE SEQUENCE [LARGE SCALE GENOMIC DNA]</scope>
    <source>
        <strain evidence="2 3">ATCC 49505</strain>
    </source>
</reference>
<dbReference type="InterPro" id="IPR028098">
    <property type="entry name" value="Glyco_trans_4-like_N"/>
</dbReference>
<dbReference type="PANTHER" id="PTHR12526:SF622">
    <property type="entry name" value="GLYCOSYLTRANSFERASE (GROUP I)"/>
    <property type="match status" value="1"/>
</dbReference>
<keyword evidence="2" id="KW-0808">Transferase</keyword>
<dbReference type="Pfam" id="PF13692">
    <property type="entry name" value="Glyco_trans_1_4"/>
    <property type="match status" value="1"/>
</dbReference>
<dbReference type="RefSeq" id="WP_058528818.1">
    <property type="nucleotide sequence ID" value="NZ_CAAAHZ010000002.1"/>
</dbReference>
<protein>
    <submittedName>
        <fullName evidence="2">Glycosyltransferase, group 1 family</fullName>
    </submittedName>
</protein>
<dbReference type="GO" id="GO:0016757">
    <property type="term" value="F:glycosyltransferase activity"/>
    <property type="evidence" value="ECO:0007669"/>
    <property type="project" value="UniProtKB-ARBA"/>
</dbReference>
<accession>A0A0W0VNA2</accession>
<evidence type="ECO:0000313" key="2">
    <source>
        <dbReference type="EMBL" id="KTD21648.1"/>
    </source>
</evidence>
<dbReference type="OrthoDB" id="9787293at2"/>
<evidence type="ECO:0000313" key="3">
    <source>
        <dbReference type="Proteomes" id="UP000054997"/>
    </source>
</evidence>
<comment type="caution">
    <text evidence="2">The sequence shown here is derived from an EMBL/GenBank/DDBJ whole genome shotgun (WGS) entry which is preliminary data.</text>
</comment>
<dbReference type="SUPFAM" id="SSF53756">
    <property type="entry name" value="UDP-Glycosyltransferase/glycogen phosphorylase"/>
    <property type="match status" value="1"/>
</dbReference>
<dbReference type="Gene3D" id="3.40.50.2000">
    <property type="entry name" value="Glycogen Phosphorylase B"/>
    <property type="match status" value="2"/>
</dbReference>
<evidence type="ECO:0000259" key="1">
    <source>
        <dbReference type="Pfam" id="PF13579"/>
    </source>
</evidence>
<dbReference type="AlphaFoldDB" id="A0A0W0VNA2"/>
<dbReference type="PATRIC" id="fig|45068.5.peg.866"/>
<dbReference type="Pfam" id="PF13579">
    <property type="entry name" value="Glyco_trans_4_4"/>
    <property type="match status" value="1"/>
</dbReference>
<feature type="domain" description="Glycosyltransferase subfamily 4-like N-terminal" evidence="1">
    <location>
        <begin position="25"/>
        <end position="207"/>
    </location>
</feature>
<name>A0A0W0VNA2_9GAMM</name>
<gene>
    <name evidence="2" type="ORF">Llon_0813</name>
</gene>
<sequence length="414" mass="46578">MSDQRKTIWYCHHYAGSPLKGMSYRPFYLTQAFNHAGHHAFVIGASFHHLQQNPVEQKEPVLLDISEDVPFITLKTPSYEGNGPGRMLNMLGYASGFKRRLHDILAITSVPDVIIASSAHPFHYPVLEKLARQCHARLIFEVRDLWPLSLQRLLGIPNWHPLVLWLGRIERRAYQGADYVVSVLDNAFSYMQKRGLAGERYRFIPNGTSVAAFENFRKLSEPAALKIQALKKSGHFLLGYAGAFGKPNALDHLIDAMAILGRKNVPVHAVLIGQGNLKEQLDAKVNSLSLTNITFLPPISKLEIPAFLREMDALYLGWNNADIYQYGVSPNKVFDYMMAGKPIIESGGSPTRMVEKVGCGRYCPAESPEEIADCIHKTSQLPETEREMMGLKGQQYVKAEFDYAALARKYVELF</sequence>
<organism evidence="2 3">
    <name type="scientific">Legionella londiniensis</name>
    <dbReference type="NCBI Taxonomy" id="45068"/>
    <lineage>
        <taxon>Bacteria</taxon>
        <taxon>Pseudomonadati</taxon>
        <taxon>Pseudomonadota</taxon>
        <taxon>Gammaproteobacteria</taxon>
        <taxon>Legionellales</taxon>
        <taxon>Legionellaceae</taxon>
        <taxon>Legionella</taxon>
    </lineage>
</organism>
<dbReference type="PANTHER" id="PTHR12526">
    <property type="entry name" value="GLYCOSYLTRANSFERASE"/>
    <property type="match status" value="1"/>
</dbReference>
<dbReference type="STRING" id="45068.Llon_0813"/>
<dbReference type="Proteomes" id="UP000054997">
    <property type="component" value="Unassembled WGS sequence"/>
</dbReference>
<proteinExistence type="predicted"/>
<dbReference type="EMBL" id="LNYK01000014">
    <property type="protein sequence ID" value="KTD21648.1"/>
    <property type="molecule type" value="Genomic_DNA"/>
</dbReference>
<dbReference type="CDD" id="cd03794">
    <property type="entry name" value="GT4_WbuB-like"/>
    <property type="match status" value="1"/>
</dbReference>
<keyword evidence="3" id="KW-1185">Reference proteome</keyword>